<dbReference type="AlphaFoldDB" id="A0A9D1TIE4"/>
<accession>A0A9D1TIE4</accession>
<feature type="domain" description="Ribbon-helix-helix protein CopG" evidence="1">
    <location>
        <begin position="7"/>
        <end position="44"/>
    </location>
</feature>
<dbReference type="Proteomes" id="UP000886808">
    <property type="component" value="Unassembled WGS sequence"/>
</dbReference>
<dbReference type="EMBL" id="DXIE01000056">
    <property type="protein sequence ID" value="HIV63012.1"/>
    <property type="molecule type" value="Genomic_DNA"/>
</dbReference>
<reference evidence="2" key="2">
    <citation type="submission" date="2021-04" db="EMBL/GenBank/DDBJ databases">
        <authorList>
            <person name="Gilroy R."/>
        </authorList>
    </citation>
    <scope>NUCLEOTIDE SEQUENCE</scope>
    <source>
        <strain evidence="2">CHK193-4272</strain>
    </source>
</reference>
<comment type="caution">
    <text evidence="2">The sequence shown here is derived from an EMBL/GenBank/DDBJ whole genome shotgun (WGS) entry which is preliminary data.</text>
</comment>
<dbReference type="GO" id="GO:0006355">
    <property type="term" value="P:regulation of DNA-templated transcription"/>
    <property type="evidence" value="ECO:0007669"/>
    <property type="project" value="InterPro"/>
</dbReference>
<dbReference type="Gene3D" id="1.10.1220.10">
    <property type="entry name" value="Met repressor-like"/>
    <property type="match status" value="1"/>
</dbReference>
<protein>
    <submittedName>
        <fullName evidence="2">Ribbon-helix-helix protein, CopG family</fullName>
    </submittedName>
</protein>
<reference evidence="2" key="1">
    <citation type="journal article" date="2021" name="PeerJ">
        <title>Extensive microbial diversity within the chicken gut microbiome revealed by metagenomics and culture.</title>
        <authorList>
            <person name="Gilroy R."/>
            <person name="Ravi A."/>
            <person name="Getino M."/>
            <person name="Pursley I."/>
            <person name="Horton D.L."/>
            <person name="Alikhan N.F."/>
            <person name="Baker D."/>
            <person name="Gharbi K."/>
            <person name="Hall N."/>
            <person name="Watson M."/>
            <person name="Adriaenssens E.M."/>
            <person name="Foster-Nyarko E."/>
            <person name="Jarju S."/>
            <person name="Secka A."/>
            <person name="Antonio M."/>
            <person name="Oren A."/>
            <person name="Chaudhuri R.R."/>
            <person name="La Ragione R."/>
            <person name="Hildebrand F."/>
            <person name="Pallen M.J."/>
        </authorList>
    </citation>
    <scope>NUCLEOTIDE SEQUENCE</scope>
    <source>
        <strain evidence="2">CHK193-4272</strain>
    </source>
</reference>
<sequence length="120" mass="13791">MKQNLEKRFTLRISKELFESVEKLADELKISKSKFISMAIHKYVLDNNCIQEVNLPLSTVYCATQHFIAAHKSACTEQPVDFGAVCAGCKYFNECKGNWIETMTPMFDFTEIYPPVIQKN</sequence>
<dbReference type="InterPro" id="IPR010985">
    <property type="entry name" value="Ribbon_hlx_hlx"/>
</dbReference>
<dbReference type="Pfam" id="PF01402">
    <property type="entry name" value="RHH_1"/>
    <property type="match status" value="1"/>
</dbReference>
<evidence type="ECO:0000259" key="1">
    <source>
        <dbReference type="Pfam" id="PF01402"/>
    </source>
</evidence>
<proteinExistence type="predicted"/>
<gene>
    <name evidence="2" type="ORF">H9746_09295</name>
</gene>
<dbReference type="SUPFAM" id="SSF47598">
    <property type="entry name" value="Ribbon-helix-helix"/>
    <property type="match status" value="1"/>
</dbReference>
<evidence type="ECO:0000313" key="2">
    <source>
        <dbReference type="EMBL" id="HIV63012.1"/>
    </source>
</evidence>
<dbReference type="InterPro" id="IPR002145">
    <property type="entry name" value="CopG"/>
</dbReference>
<name>A0A9D1TIE4_9FIRM</name>
<organism evidence="2 3">
    <name type="scientific">Candidatus Butyricicoccus avistercoris</name>
    <dbReference type="NCBI Taxonomy" id="2838518"/>
    <lineage>
        <taxon>Bacteria</taxon>
        <taxon>Bacillati</taxon>
        <taxon>Bacillota</taxon>
        <taxon>Clostridia</taxon>
        <taxon>Eubacteriales</taxon>
        <taxon>Butyricicoccaceae</taxon>
        <taxon>Butyricicoccus</taxon>
    </lineage>
</organism>
<dbReference type="InterPro" id="IPR013321">
    <property type="entry name" value="Arc_rbn_hlx_hlx"/>
</dbReference>
<evidence type="ECO:0000313" key="3">
    <source>
        <dbReference type="Proteomes" id="UP000886808"/>
    </source>
</evidence>